<feature type="transmembrane region" description="Helical" evidence="8">
    <location>
        <begin position="312"/>
        <end position="334"/>
    </location>
</feature>
<comment type="similarity">
    <text evidence="2">Belongs to the SLC13A/DASS transporter (TC 2.A.47) family. NADC subfamily.</text>
</comment>
<reference evidence="10" key="1">
    <citation type="submission" date="2025-08" db="UniProtKB">
        <authorList>
            <consortium name="RefSeq"/>
        </authorList>
    </citation>
    <scope>IDENTIFICATION</scope>
</reference>
<feature type="transmembrane region" description="Helical" evidence="8">
    <location>
        <begin position="87"/>
        <end position="108"/>
    </location>
</feature>
<evidence type="ECO:0000256" key="8">
    <source>
        <dbReference type="SAM" id="Phobius"/>
    </source>
</evidence>
<feature type="transmembrane region" description="Helical" evidence="8">
    <location>
        <begin position="269"/>
        <end position="292"/>
    </location>
</feature>
<dbReference type="Pfam" id="PF00939">
    <property type="entry name" value="Na_sulph_symp"/>
    <property type="match status" value="1"/>
</dbReference>
<feature type="transmembrane region" description="Helical" evidence="8">
    <location>
        <begin position="12"/>
        <end position="32"/>
    </location>
</feature>
<evidence type="ECO:0000313" key="9">
    <source>
        <dbReference type="Proteomes" id="UP000694888"/>
    </source>
</evidence>
<evidence type="ECO:0000256" key="6">
    <source>
        <dbReference type="ARBA" id="ARBA00023136"/>
    </source>
</evidence>
<keyword evidence="4 8" id="KW-0812">Transmembrane</keyword>
<evidence type="ECO:0000256" key="5">
    <source>
        <dbReference type="ARBA" id="ARBA00022989"/>
    </source>
</evidence>
<feature type="transmembrane region" description="Helical" evidence="8">
    <location>
        <begin position="489"/>
        <end position="506"/>
    </location>
</feature>
<dbReference type="GeneID" id="101855442"/>
<keyword evidence="3" id="KW-0813">Transport</keyword>
<dbReference type="RefSeq" id="XP_012942313.1">
    <property type="nucleotide sequence ID" value="XM_013086859.1"/>
</dbReference>
<comment type="subcellular location">
    <subcellularLocation>
        <location evidence="1">Membrane</location>
        <topology evidence="1">Multi-pass membrane protein</topology>
    </subcellularLocation>
</comment>
<name>A0ABM1A7G0_APLCA</name>
<dbReference type="Proteomes" id="UP000694888">
    <property type="component" value="Unplaced"/>
</dbReference>
<protein>
    <submittedName>
        <fullName evidence="10">Solute carrier family 13 member 5</fullName>
    </submittedName>
</protein>
<feature type="region of interest" description="Disordered" evidence="7">
    <location>
        <begin position="172"/>
        <end position="260"/>
    </location>
</feature>
<feature type="compositionally biased region" description="Basic and acidic residues" evidence="7">
    <location>
        <begin position="231"/>
        <end position="260"/>
    </location>
</feature>
<feature type="transmembrane region" description="Helical" evidence="8">
    <location>
        <begin position="405"/>
        <end position="427"/>
    </location>
</feature>
<feature type="compositionally biased region" description="Basic and acidic residues" evidence="7">
    <location>
        <begin position="184"/>
        <end position="195"/>
    </location>
</feature>
<dbReference type="CDD" id="cd01115">
    <property type="entry name" value="SLC13_permease"/>
    <property type="match status" value="1"/>
</dbReference>
<proteinExistence type="inferred from homology"/>
<keyword evidence="9" id="KW-1185">Reference proteome</keyword>
<evidence type="ECO:0000256" key="3">
    <source>
        <dbReference type="ARBA" id="ARBA00022448"/>
    </source>
</evidence>
<accession>A0ABM1A7G0</accession>
<dbReference type="InterPro" id="IPR001898">
    <property type="entry name" value="SLC13A/DASS"/>
</dbReference>
<sequence length="619" mass="67890">MGDSTRLPIRHVIWGARNVIILVLTPLLLLPLPLCIGTSASKCAFVVLMMAVYWVTEALPVGVTALIPVALFPLFEIMPSELTASYYMNNMTLLFTGGLCMAISLEYWNLHKRIALKILLLVGTEPKWLMLGMMLATWFLSMWISNTGTTAMMVPIITAVLDQMRKGKNSTIEDVESNVAASDDQGKSHEVDDKTNGSVVDSSNAPHVAKKEEKPVKSQERYVVAGEGDQYELKKTESEGEKHDNDDAHSDASDSQEDDHMAQMERGMLLCICYAANTGGIASLTGTGPNLVLKAMVDELYHKHDLPSPVSFGTWMAVGLPLSAVVLIVCWIWLQVAFLRCRGPCCSCCSPATENSRRVKELIAAEYRKLGPVSLSQKIVVSQFLILVILWITRDLGGVAGWGKSFPSGFVSSSCPAMLMTIMLFAIPRNIPRIGQKLCVPLMEWSYVQQKMPWHLLFLLGSGFALAKGSERSGLSYWLGTQLEVFNDVNQWAVLFIIGYFATFLTEVTSNSAIANLLLPMLIQLALRTGVHPLNYMFPAALACSFAYMLPVATPPNAIVYATNKVKMSLMIKIGFVMNILAVPCLIVITRILGDAVFDFGNVPAAFSTDTESTQLAHA</sequence>
<organism evidence="9 10">
    <name type="scientific">Aplysia californica</name>
    <name type="common">California sea hare</name>
    <dbReference type="NCBI Taxonomy" id="6500"/>
    <lineage>
        <taxon>Eukaryota</taxon>
        <taxon>Metazoa</taxon>
        <taxon>Spiralia</taxon>
        <taxon>Lophotrochozoa</taxon>
        <taxon>Mollusca</taxon>
        <taxon>Gastropoda</taxon>
        <taxon>Heterobranchia</taxon>
        <taxon>Euthyneura</taxon>
        <taxon>Tectipleura</taxon>
        <taxon>Aplysiida</taxon>
        <taxon>Aplysioidea</taxon>
        <taxon>Aplysiidae</taxon>
        <taxon>Aplysia</taxon>
    </lineage>
</organism>
<gene>
    <name evidence="10" type="primary">LOC101855442</name>
</gene>
<dbReference type="PANTHER" id="PTHR10283:SF82">
    <property type="entry name" value="SOLUTE CARRIER FAMILY 13 MEMBER 2"/>
    <property type="match status" value="1"/>
</dbReference>
<evidence type="ECO:0000256" key="4">
    <source>
        <dbReference type="ARBA" id="ARBA00022692"/>
    </source>
</evidence>
<keyword evidence="5 8" id="KW-1133">Transmembrane helix</keyword>
<feature type="compositionally biased region" description="Polar residues" evidence="7">
    <location>
        <begin position="196"/>
        <end position="205"/>
    </location>
</feature>
<feature type="transmembrane region" description="Helical" evidence="8">
    <location>
        <begin position="128"/>
        <end position="161"/>
    </location>
</feature>
<dbReference type="PROSITE" id="PS01271">
    <property type="entry name" value="NA_SULFATE"/>
    <property type="match status" value="1"/>
</dbReference>
<feature type="compositionally biased region" description="Basic and acidic residues" evidence="7">
    <location>
        <begin position="209"/>
        <end position="220"/>
    </location>
</feature>
<feature type="transmembrane region" description="Helical" evidence="8">
    <location>
        <begin position="574"/>
        <end position="594"/>
    </location>
</feature>
<dbReference type="InterPro" id="IPR031312">
    <property type="entry name" value="Na/sul_symport_CS"/>
</dbReference>
<evidence type="ECO:0000256" key="2">
    <source>
        <dbReference type="ARBA" id="ARBA00006772"/>
    </source>
</evidence>
<keyword evidence="6 8" id="KW-0472">Membrane</keyword>
<evidence type="ECO:0000313" key="10">
    <source>
        <dbReference type="RefSeq" id="XP_012942313.1"/>
    </source>
</evidence>
<dbReference type="PANTHER" id="PTHR10283">
    <property type="entry name" value="SOLUTE CARRIER FAMILY 13 MEMBER"/>
    <property type="match status" value="1"/>
</dbReference>
<feature type="transmembrane region" description="Helical" evidence="8">
    <location>
        <begin position="375"/>
        <end position="393"/>
    </location>
</feature>
<feature type="transmembrane region" description="Helical" evidence="8">
    <location>
        <begin position="537"/>
        <end position="562"/>
    </location>
</feature>
<evidence type="ECO:0000256" key="7">
    <source>
        <dbReference type="SAM" id="MobiDB-lite"/>
    </source>
</evidence>
<feature type="transmembrane region" description="Helical" evidence="8">
    <location>
        <begin position="52"/>
        <end position="75"/>
    </location>
</feature>
<evidence type="ECO:0000256" key="1">
    <source>
        <dbReference type="ARBA" id="ARBA00004141"/>
    </source>
</evidence>